<dbReference type="InterPro" id="IPR013570">
    <property type="entry name" value="Tscrpt_reg_YsiA_C"/>
</dbReference>
<organism evidence="6 7">
    <name type="scientific">Sporichthya brevicatena</name>
    <dbReference type="NCBI Taxonomy" id="171442"/>
    <lineage>
        <taxon>Bacteria</taxon>
        <taxon>Bacillati</taxon>
        <taxon>Actinomycetota</taxon>
        <taxon>Actinomycetes</taxon>
        <taxon>Sporichthyales</taxon>
        <taxon>Sporichthyaceae</taxon>
        <taxon>Sporichthya</taxon>
    </lineage>
</organism>
<keyword evidence="7" id="KW-1185">Reference proteome</keyword>
<evidence type="ECO:0000259" key="5">
    <source>
        <dbReference type="PROSITE" id="PS50977"/>
    </source>
</evidence>
<name>A0ABP3RE19_9ACTN</name>
<gene>
    <name evidence="6" type="ORF">GCM10009547_08280</name>
</gene>
<evidence type="ECO:0000256" key="3">
    <source>
        <dbReference type="ARBA" id="ARBA00023163"/>
    </source>
</evidence>
<dbReference type="EMBL" id="BAAAHE010000007">
    <property type="protein sequence ID" value="GAA0608669.1"/>
    <property type="molecule type" value="Genomic_DNA"/>
</dbReference>
<proteinExistence type="predicted"/>
<dbReference type="PRINTS" id="PR00455">
    <property type="entry name" value="HTHTETR"/>
</dbReference>
<evidence type="ECO:0000256" key="2">
    <source>
        <dbReference type="ARBA" id="ARBA00023125"/>
    </source>
</evidence>
<dbReference type="SUPFAM" id="SSF48498">
    <property type="entry name" value="Tetracyclin repressor-like, C-terminal domain"/>
    <property type="match status" value="1"/>
</dbReference>
<dbReference type="Pfam" id="PF08359">
    <property type="entry name" value="TetR_C_4"/>
    <property type="match status" value="1"/>
</dbReference>
<keyword evidence="3" id="KW-0804">Transcription</keyword>
<sequence>MSSQLRQDPETRTASILAVARELLREVGYEHFLPAEVARRCGISEGLVYRYFPTKRSLLTRVAEDWFAEILTLEPELESVEGPRARLRYVIAYSLGVVRKEPKLTRFVYLELRPSSDYRETRAYELNRRFTGILGQAVSEGIAAGHFRADVDLRLLRDLVFGAIEYQSWGYLRGEDAPSVEETADAITDLVYRAIAA</sequence>
<comment type="caution">
    <text evidence="6">The sequence shown here is derived from an EMBL/GenBank/DDBJ whole genome shotgun (WGS) entry which is preliminary data.</text>
</comment>
<evidence type="ECO:0000313" key="7">
    <source>
        <dbReference type="Proteomes" id="UP001500957"/>
    </source>
</evidence>
<dbReference type="InterPro" id="IPR009057">
    <property type="entry name" value="Homeodomain-like_sf"/>
</dbReference>
<accession>A0ABP3RE19</accession>
<protein>
    <recommendedName>
        <fullName evidence="5">HTH tetR-type domain-containing protein</fullName>
    </recommendedName>
</protein>
<keyword evidence="2 4" id="KW-0238">DNA-binding</keyword>
<dbReference type="InterPro" id="IPR050109">
    <property type="entry name" value="HTH-type_TetR-like_transc_reg"/>
</dbReference>
<dbReference type="PANTHER" id="PTHR30055">
    <property type="entry name" value="HTH-TYPE TRANSCRIPTIONAL REGULATOR RUTR"/>
    <property type="match status" value="1"/>
</dbReference>
<evidence type="ECO:0000313" key="6">
    <source>
        <dbReference type="EMBL" id="GAA0608669.1"/>
    </source>
</evidence>
<dbReference type="Gene3D" id="1.10.357.10">
    <property type="entry name" value="Tetracycline Repressor, domain 2"/>
    <property type="match status" value="1"/>
</dbReference>
<dbReference type="RefSeq" id="WP_344601906.1">
    <property type="nucleotide sequence ID" value="NZ_BAAAHE010000007.1"/>
</dbReference>
<reference evidence="7" key="1">
    <citation type="journal article" date="2019" name="Int. J. Syst. Evol. Microbiol.">
        <title>The Global Catalogue of Microorganisms (GCM) 10K type strain sequencing project: providing services to taxonomists for standard genome sequencing and annotation.</title>
        <authorList>
            <consortium name="The Broad Institute Genomics Platform"/>
            <consortium name="The Broad Institute Genome Sequencing Center for Infectious Disease"/>
            <person name="Wu L."/>
            <person name="Ma J."/>
        </authorList>
    </citation>
    <scope>NUCLEOTIDE SEQUENCE [LARGE SCALE GENOMIC DNA]</scope>
    <source>
        <strain evidence="7">JCM 10671</strain>
    </source>
</reference>
<dbReference type="PROSITE" id="PS50977">
    <property type="entry name" value="HTH_TETR_2"/>
    <property type="match status" value="1"/>
</dbReference>
<dbReference type="InterPro" id="IPR001647">
    <property type="entry name" value="HTH_TetR"/>
</dbReference>
<dbReference type="Pfam" id="PF00440">
    <property type="entry name" value="TetR_N"/>
    <property type="match status" value="1"/>
</dbReference>
<keyword evidence="1" id="KW-0805">Transcription regulation</keyword>
<dbReference type="Gene3D" id="1.10.10.60">
    <property type="entry name" value="Homeodomain-like"/>
    <property type="match status" value="1"/>
</dbReference>
<evidence type="ECO:0000256" key="4">
    <source>
        <dbReference type="PROSITE-ProRule" id="PRU00335"/>
    </source>
</evidence>
<dbReference type="Proteomes" id="UP001500957">
    <property type="component" value="Unassembled WGS sequence"/>
</dbReference>
<evidence type="ECO:0000256" key="1">
    <source>
        <dbReference type="ARBA" id="ARBA00023015"/>
    </source>
</evidence>
<dbReference type="PANTHER" id="PTHR30055:SF234">
    <property type="entry name" value="HTH-TYPE TRANSCRIPTIONAL REGULATOR BETI"/>
    <property type="match status" value="1"/>
</dbReference>
<feature type="DNA-binding region" description="H-T-H motif" evidence="4">
    <location>
        <begin position="33"/>
        <end position="52"/>
    </location>
</feature>
<dbReference type="InterPro" id="IPR036271">
    <property type="entry name" value="Tet_transcr_reg_TetR-rel_C_sf"/>
</dbReference>
<feature type="domain" description="HTH tetR-type" evidence="5">
    <location>
        <begin position="10"/>
        <end position="70"/>
    </location>
</feature>
<dbReference type="SUPFAM" id="SSF46689">
    <property type="entry name" value="Homeodomain-like"/>
    <property type="match status" value="1"/>
</dbReference>